<feature type="compositionally biased region" description="Polar residues" evidence="1">
    <location>
        <begin position="611"/>
        <end position="623"/>
    </location>
</feature>
<reference evidence="2" key="1">
    <citation type="submission" date="2022-07" db="EMBL/GenBank/DDBJ databases">
        <title>Fungi with potential for degradation of polypropylene.</title>
        <authorList>
            <person name="Gostincar C."/>
        </authorList>
    </citation>
    <scope>NUCLEOTIDE SEQUENCE</scope>
    <source>
        <strain evidence="2">EXF-13308</strain>
    </source>
</reference>
<feature type="compositionally biased region" description="Low complexity" evidence="1">
    <location>
        <begin position="1"/>
        <end position="11"/>
    </location>
</feature>
<gene>
    <name evidence="2" type="ORF">NKR23_g8582</name>
</gene>
<name>A0AA38VCP9_9PEZI</name>
<sequence>MASPAQASAPASAPPPPESNPPPLPQITSDIPHHASPPAATQAVTAQAAPAPSSQPAPQQAPPSVKGKAPGAPDSLFGVMKPARPSASPVFPPAPAQGYSQRQPQHQQQQMFQQQQHRPPPSSAPAPAQRAASASAPAPAQWGQSVGPGVAAGSLSAKPTIMDPPQRKEAAAPQPASNFPSPDRQYANENPKFGDDCTRIAFAIQQAVPEAVRRVVRDNWQKCLLGSDFHQAFIMNATIHHASPSIFQRAIRDFGRTMVRASAQEIVQHFSKADLDNVAEVILANASDQFLDRALAHRLRTIEAKPLINALARAERLGYEPSDIVEDDHQHERVIPFPSDYGYPNGQTGAQSALIPAEPARPTPGQRLQCDLCYRTFSHISAYDHHTKKRVCARTPNTPQGFKFSCPHCGQGFTTIVGLQYHNANKVCGDFGDNTGLTSNSPIVLHSGNSSPVPRSSQLPPPPSQPMKFTSYNSPSTPASTQSARMVDTPGSGTPSGHHDAYAHLTPEQKASLEEELRQAEIAYSERMRAAHQIPDDAERETKLAALSNSFGTKQSLIRKKYGVRLRQRRTRAEIEAERQRMSSGGKDGRAKAPAPPASRQSPATPHPLHSLQQPATSTSINGNTAGLVRTAEEALGHDAKRQRVSDDGAKVATANGASAQDTPSRKSASIAEMGNGLASAPATTATRDPTLPPPSAQPPASQPAMTYHQSGARVEIHEPAAANLSPKLIATAEGALRAATSRDGSATSAAPVASRSSSFGGGTLAEPISLDGNETTDVDSSDDEDIPPTLPLSVRKSLPPTPPPPASSGH</sequence>
<feature type="compositionally biased region" description="Basic and acidic residues" evidence="1">
    <location>
        <begin position="571"/>
        <end position="591"/>
    </location>
</feature>
<organism evidence="2 3">
    <name type="scientific">Pleurostoma richardsiae</name>
    <dbReference type="NCBI Taxonomy" id="41990"/>
    <lineage>
        <taxon>Eukaryota</taxon>
        <taxon>Fungi</taxon>
        <taxon>Dikarya</taxon>
        <taxon>Ascomycota</taxon>
        <taxon>Pezizomycotina</taxon>
        <taxon>Sordariomycetes</taxon>
        <taxon>Sordariomycetidae</taxon>
        <taxon>Calosphaeriales</taxon>
        <taxon>Pleurostomataceae</taxon>
        <taxon>Pleurostoma</taxon>
    </lineage>
</organism>
<evidence type="ECO:0000313" key="2">
    <source>
        <dbReference type="EMBL" id="KAJ9138336.1"/>
    </source>
</evidence>
<keyword evidence="3" id="KW-1185">Reference proteome</keyword>
<feature type="compositionally biased region" description="Basic and acidic residues" evidence="1">
    <location>
        <begin position="635"/>
        <end position="650"/>
    </location>
</feature>
<feature type="compositionally biased region" description="Polar residues" evidence="1">
    <location>
        <begin position="743"/>
        <end position="759"/>
    </location>
</feature>
<feature type="compositionally biased region" description="Pro residues" evidence="1">
    <location>
        <begin position="800"/>
        <end position="811"/>
    </location>
</feature>
<feature type="region of interest" description="Disordered" evidence="1">
    <location>
        <begin position="562"/>
        <end position="623"/>
    </location>
</feature>
<protein>
    <submittedName>
        <fullName evidence="2">Zinc finger, C2H2</fullName>
    </submittedName>
</protein>
<evidence type="ECO:0000256" key="1">
    <source>
        <dbReference type="SAM" id="MobiDB-lite"/>
    </source>
</evidence>
<dbReference type="Proteomes" id="UP001174694">
    <property type="component" value="Unassembled WGS sequence"/>
</dbReference>
<feature type="compositionally biased region" description="Polar residues" evidence="1">
    <location>
        <begin position="467"/>
        <end position="484"/>
    </location>
</feature>
<feature type="region of interest" description="Disordered" evidence="1">
    <location>
        <begin position="1"/>
        <end position="192"/>
    </location>
</feature>
<proteinExistence type="predicted"/>
<feature type="compositionally biased region" description="Low complexity" evidence="1">
    <location>
        <begin position="101"/>
        <end position="117"/>
    </location>
</feature>
<feature type="region of interest" description="Disordered" evidence="1">
    <location>
        <begin position="635"/>
        <end position="722"/>
    </location>
</feature>
<feature type="compositionally biased region" description="Low complexity" evidence="1">
    <location>
        <begin position="125"/>
        <end position="141"/>
    </location>
</feature>
<feature type="region of interest" description="Disordered" evidence="1">
    <location>
        <begin position="738"/>
        <end position="811"/>
    </location>
</feature>
<feature type="region of interest" description="Disordered" evidence="1">
    <location>
        <begin position="442"/>
        <end position="500"/>
    </location>
</feature>
<accession>A0AA38VCP9</accession>
<feature type="compositionally biased region" description="Pro residues" evidence="1">
    <location>
        <begin position="12"/>
        <end position="25"/>
    </location>
</feature>
<feature type="compositionally biased region" description="Polar residues" evidence="1">
    <location>
        <begin position="656"/>
        <end position="668"/>
    </location>
</feature>
<feature type="compositionally biased region" description="Acidic residues" evidence="1">
    <location>
        <begin position="775"/>
        <end position="787"/>
    </location>
</feature>
<dbReference type="AlphaFoldDB" id="A0AA38VCP9"/>
<feature type="compositionally biased region" description="Pro residues" evidence="1">
    <location>
        <begin position="691"/>
        <end position="702"/>
    </location>
</feature>
<evidence type="ECO:0000313" key="3">
    <source>
        <dbReference type="Proteomes" id="UP001174694"/>
    </source>
</evidence>
<dbReference type="EMBL" id="JANBVO010000030">
    <property type="protein sequence ID" value="KAJ9138336.1"/>
    <property type="molecule type" value="Genomic_DNA"/>
</dbReference>
<dbReference type="Gene3D" id="3.30.160.60">
    <property type="entry name" value="Classic Zinc Finger"/>
    <property type="match status" value="1"/>
</dbReference>
<comment type="caution">
    <text evidence="2">The sequence shown here is derived from an EMBL/GenBank/DDBJ whole genome shotgun (WGS) entry which is preliminary data.</text>
</comment>
<feature type="compositionally biased region" description="Low complexity" evidence="1">
    <location>
        <begin position="36"/>
        <end position="52"/>
    </location>
</feature>